<dbReference type="EMBL" id="CADIKK010000028">
    <property type="protein sequence ID" value="CAB3800330.1"/>
    <property type="molecule type" value="Genomic_DNA"/>
</dbReference>
<gene>
    <name evidence="1" type="ORF">LMG28614_05146</name>
</gene>
<protein>
    <submittedName>
        <fullName evidence="1">Uncharacterized protein</fullName>
    </submittedName>
</protein>
<proteinExistence type="predicted"/>
<dbReference type="AlphaFoldDB" id="A0A6S7DAU2"/>
<evidence type="ECO:0000313" key="1">
    <source>
        <dbReference type="EMBL" id="CAB3800330.1"/>
    </source>
</evidence>
<sequence length="129" mass="13034">MFSAQSGILNPTGPPMSSVRSPQSILAVAAAALLTTVFAVPTAFATPDSARRPVIVDSQGGIINGQSGTVVQTGPLSWQPIVGAQPIATPTELALPESSIPIVVAPYIQLPAGGGAPPRPQPRPLPPSQ</sequence>
<accession>A0A6S7DAU2</accession>
<evidence type="ECO:0000313" key="2">
    <source>
        <dbReference type="Proteomes" id="UP000494365"/>
    </source>
</evidence>
<keyword evidence="2" id="KW-1185">Reference proteome</keyword>
<reference evidence="1 2" key="1">
    <citation type="submission" date="2020-04" db="EMBL/GenBank/DDBJ databases">
        <authorList>
            <person name="De Canck E."/>
        </authorList>
    </citation>
    <scope>NUCLEOTIDE SEQUENCE [LARGE SCALE GENOMIC DNA]</scope>
    <source>
        <strain evidence="1 2">LMG 28614</strain>
    </source>
</reference>
<dbReference type="Proteomes" id="UP000494365">
    <property type="component" value="Unassembled WGS sequence"/>
</dbReference>
<organism evidence="1 2">
    <name type="scientific">Paraburkholderia ultramafica</name>
    <dbReference type="NCBI Taxonomy" id="1544867"/>
    <lineage>
        <taxon>Bacteria</taxon>
        <taxon>Pseudomonadati</taxon>
        <taxon>Pseudomonadota</taxon>
        <taxon>Betaproteobacteria</taxon>
        <taxon>Burkholderiales</taxon>
        <taxon>Burkholderiaceae</taxon>
        <taxon>Paraburkholderia</taxon>
    </lineage>
</organism>
<name>A0A6S7DAU2_9BURK</name>